<proteinExistence type="predicted"/>
<dbReference type="KEGG" id="rai:RA0C_1676"/>
<protein>
    <submittedName>
        <fullName evidence="2">Uncharacterized protein</fullName>
    </submittedName>
</protein>
<feature type="compositionally biased region" description="Polar residues" evidence="1">
    <location>
        <begin position="1"/>
        <end position="22"/>
    </location>
</feature>
<evidence type="ECO:0000256" key="1">
    <source>
        <dbReference type="SAM" id="MobiDB-lite"/>
    </source>
</evidence>
<gene>
    <name evidence="2" type="ORF">RA0C_1676</name>
</gene>
<sequence>MKFSLNNSGKTLPSLGQPSPNLKNRPPILGSLFSTMGKPFPIKQNLFFS</sequence>
<organism evidence="2 3">
    <name type="scientific">Riemerella anatipestifer (strain ATCC 11845 / DSM 15868 / JCM 9532 / NCTC 11014)</name>
    <dbReference type="NCBI Taxonomy" id="693978"/>
    <lineage>
        <taxon>Bacteria</taxon>
        <taxon>Pseudomonadati</taxon>
        <taxon>Bacteroidota</taxon>
        <taxon>Flavobacteriia</taxon>
        <taxon>Flavobacteriales</taxon>
        <taxon>Weeksellaceae</taxon>
        <taxon>Riemerella</taxon>
    </lineage>
</organism>
<reference evidence="2 3" key="1">
    <citation type="journal article" date="2012" name="J. Bacteriol.">
        <title>Complete genome sequence of Riemerella anatipestifer reference strain.</title>
        <authorList>
            <person name="Wang X."/>
            <person name="Zhu D."/>
            <person name="Wang M."/>
            <person name="Cheng A."/>
            <person name="Jia R."/>
            <person name="Zhou Y."/>
            <person name="Chen Z."/>
            <person name="Luo Q."/>
            <person name="Liu F."/>
            <person name="Wang Y."/>
            <person name="Chen X.Y."/>
        </authorList>
    </citation>
    <scope>NUCLEOTIDE SEQUENCE [LARGE SCALE GENOMIC DNA]</scope>
    <source>
        <strain evidence="3">DSM 15868</strain>
    </source>
</reference>
<dbReference type="HOGENOM" id="CLU_3140180_0_0_10"/>
<evidence type="ECO:0000313" key="3">
    <source>
        <dbReference type="Proteomes" id="UP000010093"/>
    </source>
</evidence>
<evidence type="ECO:0000313" key="2">
    <source>
        <dbReference type="EMBL" id="AFD56563.1"/>
    </source>
</evidence>
<dbReference type="PATRIC" id="fig|693978.17.peg.1663"/>
<feature type="region of interest" description="Disordered" evidence="1">
    <location>
        <begin position="1"/>
        <end position="27"/>
    </location>
</feature>
<name>H8MCP9_RIEAD</name>
<dbReference type="Proteomes" id="UP000010093">
    <property type="component" value="Chromosome"/>
</dbReference>
<accession>H8MCP9</accession>
<dbReference type="AlphaFoldDB" id="H8MCP9"/>
<dbReference type="EMBL" id="CP003388">
    <property type="protein sequence ID" value="AFD56563.1"/>
    <property type="molecule type" value="Genomic_DNA"/>
</dbReference>